<comment type="caution">
    <text evidence="1">The sequence shown here is derived from an EMBL/GenBank/DDBJ whole genome shotgun (WGS) entry which is preliminary data.</text>
</comment>
<protein>
    <submittedName>
        <fullName evidence="1">Uncharacterized protein</fullName>
    </submittedName>
</protein>
<accession>A0A9J5Z742</accession>
<evidence type="ECO:0000313" key="2">
    <source>
        <dbReference type="Proteomes" id="UP000824120"/>
    </source>
</evidence>
<dbReference type="AlphaFoldDB" id="A0A9J5Z742"/>
<name>A0A9J5Z742_SOLCO</name>
<dbReference type="EMBL" id="JACXVP010000004">
    <property type="protein sequence ID" value="KAG5608442.1"/>
    <property type="molecule type" value="Genomic_DNA"/>
</dbReference>
<keyword evidence="2" id="KW-1185">Reference proteome</keyword>
<dbReference type="Proteomes" id="UP000824120">
    <property type="component" value="Chromosome 4"/>
</dbReference>
<proteinExistence type="predicted"/>
<dbReference type="InterPro" id="IPR032675">
    <property type="entry name" value="LRR_dom_sf"/>
</dbReference>
<dbReference type="PANTHER" id="PTHR15140:SF53">
    <property type="entry name" value="NB-ARC DOMAIN-CONTAINING PROTEIN"/>
    <property type="match status" value="1"/>
</dbReference>
<dbReference type="OrthoDB" id="1305218at2759"/>
<reference evidence="1 2" key="1">
    <citation type="submission" date="2020-09" db="EMBL/GenBank/DDBJ databases">
        <title>De no assembly of potato wild relative species, Solanum commersonii.</title>
        <authorList>
            <person name="Cho K."/>
        </authorList>
    </citation>
    <scope>NUCLEOTIDE SEQUENCE [LARGE SCALE GENOMIC DNA]</scope>
    <source>
        <strain evidence="1">LZ3.2</strain>
        <tissue evidence="1">Leaf</tissue>
    </source>
</reference>
<evidence type="ECO:0000313" key="1">
    <source>
        <dbReference type="EMBL" id="KAG5608442.1"/>
    </source>
</evidence>
<dbReference type="SUPFAM" id="SSF52047">
    <property type="entry name" value="RNI-like"/>
    <property type="match status" value="1"/>
</dbReference>
<gene>
    <name evidence="1" type="ORF">H5410_019723</name>
</gene>
<dbReference type="PANTHER" id="PTHR15140">
    <property type="entry name" value="TUBULIN-SPECIFIC CHAPERONE E"/>
    <property type="match status" value="1"/>
</dbReference>
<dbReference type="Gene3D" id="3.80.10.10">
    <property type="entry name" value="Ribonuclease Inhibitor"/>
    <property type="match status" value="1"/>
</dbReference>
<organism evidence="1 2">
    <name type="scientific">Solanum commersonii</name>
    <name type="common">Commerson's wild potato</name>
    <name type="synonym">Commerson's nightshade</name>
    <dbReference type="NCBI Taxonomy" id="4109"/>
    <lineage>
        <taxon>Eukaryota</taxon>
        <taxon>Viridiplantae</taxon>
        <taxon>Streptophyta</taxon>
        <taxon>Embryophyta</taxon>
        <taxon>Tracheophyta</taxon>
        <taxon>Spermatophyta</taxon>
        <taxon>Magnoliopsida</taxon>
        <taxon>eudicotyledons</taxon>
        <taxon>Gunneridae</taxon>
        <taxon>Pentapetalae</taxon>
        <taxon>asterids</taxon>
        <taxon>lamiids</taxon>
        <taxon>Solanales</taxon>
        <taxon>Solanaceae</taxon>
        <taxon>Solanoideae</taxon>
        <taxon>Solaneae</taxon>
        <taxon>Solanum</taxon>
    </lineage>
</organism>
<sequence length="295" mass="34050">MTEGLVDHDIGSESSLEEATQSYLDALISSSLIMVDHIKKSITVTQDPLDLLRVLQLDRIIQGSSLMKEIGSLFHLRFLRIQADIKAIPLLWLLMNTGYSTMVLLPRILELSKLKHVKIDKSSFLEVEEEVKEENDEDWDDIMHEPSRILEAENSKYPDKMRQPNEYYFPNSLKELRLSGFSLRPDLLSAISALPQLEILEFVSCNFKWDASEDIYQNLKTLTLREANISEWEVDREPFPKLEELILEYCNKLREIPCAFMDIGTLKSIHLINIKRELGDSAIEIKKQNAQRTQG</sequence>